<keyword evidence="1" id="KW-0732">Signal</keyword>
<dbReference type="EMBL" id="FJ205494">
    <property type="protein sequence ID" value="ACI42321.1"/>
    <property type="molecule type" value="Genomic_DNA"/>
</dbReference>
<feature type="chain" id="PRO_5002844383" evidence="1">
    <location>
        <begin position="20"/>
        <end position="85"/>
    </location>
</feature>
<name>B6E470_TAEMU</name>
<proteinExistence type="predicted"/>
<evidence type="ECO:0000256" key="1">
    <source>
        <dbReference type="SAM" id="SignalP"/>
    </source>
</evidence>
<sequence>MRAYIVLLALTVFVVAVSAEKDTKKDAGNGTKKGREFVSKFFDENPIGKLIAQLANNWNKAMVEAKSEYWALLDKYCRALTNKTA</sequence>
<organism evidence="2">
    <name type="scientific">Taenia multiceps</name>
    <name type="common">Coenurus tapeworm</name>
    <name type="synonym">Multiceps multiceps</name>
    <dbReference type="NCBI Taxonomy" id="94034"/>
    <lineage>
        <taxon>Eukaryota</taxon>
        <taxon>Metazoa</taxon>
        <taxon>Spiralia</taxon>
        <taxon>Lophotrochozoa</taxon>
        <taxon>Platyhelminthes</taxon>
        <taxon>Cestoda</taxon>
        <taxon>Eucestoda</taxon>
        <taxon>Cyclophyllidea</taxon>
        <taxon>Taeniidae</taxon>
        <taxon>Taenia</taxon>
    </lineage>
</organism>
<protein>
    <submittedName>
        <fullName evidence="2">8 kDa glycoprotein</fullName>
    </submittedName>
</protein>
<feature type="signal peptide" evidence="1">
    <location>
        <begin position="1"/>
        <end position="19"/>
    </location>
</feature>
<reference evidence="2" key="1">
    <citation type="submission" date="2008-09" db="EMBL/GenBank/DDBJ databases">
        <title>Genetic variaton of Taeniidae 8 kDa glycoprotein.</title>
        <authorList>
            <person name="Jia W."/>
            <person name="Liu H."/>
            <person name="Yan H."/>
            <person name="Guo A."/>
            <person name="Zhang S."/>
            <person name="Fu B."/>
            <person name="Cai X."/>
        </authorList>
    </citation>
    <scope>NUCLEOTIDE SEQUENCE</scope>
    <source>
        <strain evidence="2">Tm8kDa-7</strain>
    </source>
</reference>
<dbReference type="AlphaFoldDB" id="B6E470"/>
<evidence type="ECO:0000313" key="2">
    <source>
        <dbReference type="EMBL" id="ACI42321.1"/>
    </source>
</evidence>
<accession>B6E470</accession>